<feature type="non-terminal residue" evidence="1">
    <location>
        <position position="105"/>
    </location>
</feature>
<reference evidence="1 2" key="1">
    <citation type="journal article" date="2018" name="Sci. Rep.">
        <title>Genomic signatures of local adaptation to the degree of environmental predictability in rotifers.</title>
        <authorList>
            <person name="Franch-Gras L."/>
            <person name="Hahn C."/>
            <person name="Garcia-Roger E.M."/>
            <person name="Carmona M.J."/>
            <person name="Serra M."/>
            <person name="Gomez A."/>
        </authorList>
    </citation>
    <scope>NUCLEOTIDE SEQUENCE [LARGE SCALE GENOMIC DNA]</scope>
    <source>
        <strain evidence="1">HYR1</strain>
    </source>
</reference>
<dbReference type="EMBL" id="REGN01000795">
    <property type="protein sequence ID" value="RNA39033.1"/>
    <property type="molecule type" value="Genomic_DNA"/>
</dbReference>
<gene>
    <name evidence="1" type="ORF">BpHYR1_023660</name>
</gene>
<keyword evidence="2" id="KW-1185">Reference proteome</keyword>
<name>A0A3M7STC4_BRAPC</name>
<accession>A0A3M7STC4</accession>
<organism evidence="1 2">
    <name type="scientific">Brachionus plicatilis</name>
    <name type="common">Marine rotifer</name>
    <name type="synonym">Brachionus muelleri</name>
    <dbReference type="NCBI Taxonomy" id="10195"/>
    <lineage>
        <taxon>Eukaryota</taxon>
        <taxon>Metazoa</taxon>
        <taxon>Spiralia</taxon>
        <taxon>Gnathifera</taxon>
        <taxon>Rotifera</taxon>
        <taxon>Eurotatoria</taxon>
        <taxon>Monogononta</taxon>
        <taxon>Pseudotrocha</taxon>
        <taxon>Ploima</taxon>
        <taxon>Brachionidae</taxon>
        <taxon>Brachionus</taxon>
    </lineage>
</organism>
<evidence type="ECO:0000313" key="2">
    <source>
        <dbReference type="Proteomes" id="UP000276133"/>
    </source>
</evidence>
<sequence length="105" mass="12693">MIRIKEKRSKNGIDNDRVKATLQKFLQIFLKYISTIAHFQCIFKITCTKSLITSNQRHLEVDDKFKISFQFEKYGIFYQSFIMEFLKCTQMLNTFKEFREADKKE</sequence>
<dbReference type="Proteomes" id="UP000276133">
    <property type="component" value="Unassembled WGS sequence"/>
</dbReference>
<protein>
    <submittedName>
        <fullName evidence="1">Uncharacterized protein</fullName>
    </submittedName>
</protein>
<comment type="caution">
    <text evidence="1">The sequence shown here is derived from an EMBL/GenBank/DDBJ whole genome shotgun (WGS) entry which is preliminary data.</text>
</comment>
<proteinExistence type="predicted"/>
<evidence type="ECO:0000313" key="1">
    <source>
        <dbReference type="EMBL" id="RNA39033.1"/>
    </source>
</evidence>
<dbReference type="AlphaFoldDB" id="A0A3M7STC4"/>